<dbReference type="InterPro" id="IPR001267">
    <property type="entry name" value="Thymidine_kinase"/>
</dbReference>
<gene>
    <name evidence="9" type="ORF">ELX58_03660</name>
</gene>
<evidence type="ECO:0000256" key="5">
    <source>
        <dbReference type="ARBA" id="ARBA00022741"/>
    </source>
</evidence>
<reference evidence="10" key="1">
    <citation type="submission" date="2018-12" db="EMBL/GenBank/DDBJ databases">
        <title>A new species of lactobacillus.</title>
        <authorList>
            <person name="Jian Y."/>
            <person name="Xin L."/>
            <person name="Hong Z.J."/>
            <person name="Ming L.Z."/>
            <person name="Hong X.Z."/>
        </authorList>
    </citation>
    <scope>NUCLEOTIDE SEQUENCE [LARGE SCALE GENOMIC DNA]</scope>
    <source>
        <strain evidence="10">HSLZ-75</strain>
    </source>
</reference>
<accession>A0A4P6ZKR7</accession>
<feature type="compositionally biased region" description="Basic residues" evidence="8">
    <location>
        <begin position="253"/>
        <end position="262"/>
    </location>
</feature>
<evidence type="ECO:0000256" key="7">
    <source>
        <dbReference type="ARBA" id="ARBA00022840"/>
    </source>
</evidence>
<evidence type="ECO:0000256" key="1">
    <source>
        <dbReference type="ARBA" id="ARBA00007587"/>
    </source>
</evidence>
<comment type="similarity">
    <text evidence="1">Belongs to the thymidine kinase family.</text>
</comment>
<dbReference type="SUPFAM" id="SSF52540">
    <property type="entry name" value="P-loop containing nucleoside triphosphate hydrolases"/>
    <property type="match status" value="1"/>
</dbReference>
<proteinExistence type="inferred from homology"/>
<dbReference type="AlphaFoldDB" id="A0A4P6ZKR7"/>
<evidence type="ECO:0000256" key="6">
    <source>
        <dbReference type="ARBA" id="ARBA00022777"/>
    </source>
</evidence>
<evidence type="ECO:0000256" key="2">
    <source>
        <dbReference type="ARBA" id="ARBA00012118"/>
    </source>
</evidence>
<keyword evidence="4" id="KW-0808">Transferase</keyword>
<organism evidence="9 10">
    <name type="scientific">Acetilactobacillus jinshanensis</name>
    <dbReference type="NCBI Taxonomy" id="1720083"/>
    <lineage>
        <taxon>Bacteria</taxon>
        <taxon>Bacillati</taxon>
        <taxon>Bacillota</taxon>
        <taxon>Bacilli</taxon>
        <taxon>Lactobacillales</taxon>
        <taxon>Lactobacillaceae</taxon>
        <taxon>Acetilactobacillus</taxon>
    </lineage>
</organism>
<name>A0A4P6ZKR7_9LACO</name>
<dbReference type="InterPro" id="IPR027417">
    <property type="entry name" value="P-loop_NTPase"/>
</dbReference>
<keyword evidence="10" id="KW-1185">Reference proteome</keyword>
<dbReference type="RefSeq" id="WP_133441808.1">
    <property type="nucleotide sequence ID" value="NZ_CP034726.1"/>
</dbReference>
<evidence type="ECO:0000256" key="8">
    <source>
        <dbReference type="SAM" id="MobiDB-lite"/>
    </source>
</evidence>
<dbReference type="EC" id="2.7.1.21" evidence="2"/>
<dbReference type="KEGG" id="lji:ELX58_03660"/>
<protein>
    <recommendedName>
        <fullName evidence="2">thymidine kinase</fullName>
        <ecNumber evidence="2">2.7.1.21</ecNumber>
    </recommendedName>
</protein>
<feature type="compositionally biased region" description="Polar residues" evidence="8">
    <location>
        <begin position="264"/>
        <end position="281"/>
    </location>
</feature>
<dbReference type="Proteomes" id="UP000294321">
    <property type="component" value="Chromosome"/>
</dbReference>
<dbReference type="GO" id="GO:0071897">
    <property type="term" value="P:DNA biosynthetic process"/>
    <property type="evidence" value="ECO:0007669"/>
    <property type="project" value="UniProtKB-KW"/>
</dbReference>
<keyword evidence="3" id="KW-0237">DNA synthesis</keyword>
<keyword evidence="6" id="KW-0418">Kinase</keyword>
<evidence type="ECO:0000256" key="4">
    <source>
        <dbReference type="ARBA" id="ARBA00022679"/>
    </source>
</evidence>
<evidence type="ECO:0000256" key="3">
    <source>
        <dbReference type="ARBA" id="ARBA00022634"/>
    </source>
</evidence>
<dbReference type="GO" id="GO:0005524">
    <property type="term" value="F:ATP binding"/>
    <property type="evidence" value="ECO:0007669"/>
    <property type="project" value="UniProtKB-KW"/>
</dbReference>
<evidence type="ECO:0000313" key="9">
    <source>
        <dbReference type="EMBL" id="QBP18248.1"/>
    </source>
</evidence>
<sequence>MIKNSVLYYGMPQTGKSTMLLRIFLHDHQQHQRDLCINMWTFLHKDPKHARYATLGSIDSPNGRFAAMRLPYDPNQWIPTVSAFHQRFPHIRRVMIDEAQCINSVYLVTLIMVIRDFYPNVPVIFTCIDYDSWHHKLPQINALIKLVPKSHHLHHRCIFCHRVANRRLHVINNHPAYNEKKYDYALEHHLYKKDGRPNMYSVCLRHYNHPPKNLMEAVRKNDAKYMPHNRLQQAEQIRKNLGLNKNVKIRFGRPRQMIRRKPQVNPQANTSRPDLAVNTSRVKPKKSDQSNKK</sequence>
<dbReference type="GO" id="GO:0004797">
    <property type="term" value="F:thymidine kinase activity"/>
    <property type="evidence" value="ECO:0007669"/>
    <property type="project" value="UniProtKB-EC"/>
</dbReference>
<dbReference type="EMBL" id="CP034726">
    <property type="protein sequence ID" value="QBP18248.1"/>
    <property type="molecule type" value="Genomic_DNA"/>
</dbReference>
<dbReference type="Gene3D" id="3.40.50.300">
    <property type="entry name" value="P-loop containing nucleotide triphosphate hydrolases"/>
    <property type="match status" value="1"/>
</dbReference>
<evidence type="ECO:0000313" key="10">
    <source>
        <dbReference type="Proteomes" id="UP000294321"/>
    </source>
</evidence>
<keyword evidence="5" id="KW-0547">Nucleotide-binding</keyword>
<feature type="region of interest" description="Disordered" evidence="8">
    <location>
        <begin position="253"/>
        <end position="293"/>
    </location>
</feature>
<keyword evidence="7" id="KW-0067">ATP-binding</keyword>
<dbReference type="Pfam" id="PF00265">
    <property type="entry name" value="TK"/>
    <property type="match status" value="1"/>
</dbReference>